<reference evidence="3 4" key="1">
    <citation type="journal article" date="2020" name="Syst. Appl. Microbiol.">
        <title>Alienimonas chondri sp. nov., a novel planctomycete isolated from the biofilm of the red alga Chondrus crispus.</title>
        <authorList>
            <person name="Vitorino I."/>
            <person name="Albuquerque L."/>
            <person name="Wiegand S."/>
            <person name="Kallscheuer N."/>
            <person name="da Costa M.S."/>
            <person name="Lobo-da-Cunha A."/>
            <person name="Jogler C."/>
            <person name="Lage O.M."/>
        </authorList>
    </citation>
    <scope>NUCLEOTIDE SEQUENCE [LARGE SCALE GENOMIC DNA]</scope>
    <source>
        <strain evidence="3 4">LzC2</strain>
    </source>
</reference>
<feature type="domain" description="N-acetyltransferase" evidence="2">
    <location>
        <begin position="1"/>
        <end position="160"/>
    </location>
</feature>
<organism evidence="3 4">
    <name type="scientific">Alienimonas chondri</name>
    <dbReference type="NCBI Taxonomy" id="2681879"/>
    <lineage>
        <taxon>Bacteria</taxon>
        <taxon>Pseudomonadati</taxon>
        <taxon>Planctomycetota</taxon>
        <taxon>Planctomycetia</taxon>
        <taxon>Planctomycetales</taxon>
        <taxon>Planctomycetaceae</taxon>
        <taxon>Alienimonas</taxon>
    </lineage>
</organism>
<dbReference type="EC" id="2.3.1.189" evidence="3"/>
<dbReference type="Pfam" id="PF00583">
    <property type="entry name" value="Acetyltransf_1"/>
    <property type="match status" value="1"/>
</dbReference>
<dbReference type="PANTHER" id="PTHR13947:SF37">
    <property type="entry name" value="LD18367P"/>
    <property type="match status" value="1"/>
</dbReference>
<keyword evidence="4" id="KW-1185">Reference proteome</keyword>
<gene>
    <name evidence="3" type="primary">mshD_3</name>
    <name evidence="3" type="ORF">LzC2_32930</name>
</gene>
<comment type="caution">
    <text evidence="3">The sequence shown here is derived from an EMBL/GenBank/DDBJ whole genome shotgun (WGS) entry which is preliminary data.</text>
</comment>
<dbReference type="InterPro" id="IPR000182">
    <property type="entry name" value="GNAT_dom"/>
</dbReference>
<dbReference type="Gene3D" id="3.40.630.30">
    <property type="match status" value="1"/>
</dbReference>
<accession>A0ABX1VGE6</accession>
<keyword evidence="1 3" id="KW-0808">Transferase</keyword>
<dbReference type="GO" id="GO:0035447">
    <property type="term" value="F:mycothiol synthase activity"/>
    <property type="evidence" value="ECO:0007669"/>
    <property type="project" value="UniProtKB-EC"/>
</dbReference>
<dbReference type="EMBL" id="WTPX01000129">
    <property type="protein sequence ID" value="NNJ27192.1"/>
    <property type="molecule type" value="Genomic_DNA"/>
</dbReference>
<sequence>MIVPWSPAYRSDFESLNREWLERWFTVEPIDEVYFADPVGTILQPGGAIWFALEDVAQDRASPDGRPVGTVAAIRRDASTFEMAKMGVTAAAQGRGIGRALAETVVRHAAEAGAKRVVLLSHTSLVTAIRLYERLGFRHTETPVVSGYARGNVSMQLDLPPA</sequence>
<dbReference type="InterPro" id="IPR050769">
    <property type="entry name" value="NAT_camello-type"/>
</dbReference>
<dbReference type="Proteomes" id="UP000609651">
    <property type="component" value="Unassembled WGS sequence"/>
</dbReference>
<name>A0ABX1VGE6_9PLAN</name>
<evidence type="ECO:0000313" key="3">
    <source>
        <dbReference type="EMBL" id="NNJ27192.1"/>
    </source>
</evidence>
<evidence type="ECO:0000256" key="1">
    <source>
        <dbReference type="ARBA" id="ARBA00022679"/>
    </source>
</evidence>
<dbReference type="PANTHER" id="PTHR13947">
    <property type="entry name" value="GNAT FAMILY N-ACETYLTRANSFERASE"/>
    <property type="match status" value="1"/>
</dbReference>
<evidence type="ECO:0000259" key="2">
    <source>
        <dbReference type="PROSITE" id="PS51186"/>
    </source>
</evidence>
<protein>
    <submittedName>
        <fullName evidence="3">Mycothiol acetyltransferase</fullName>
        <ecNumber evidence="3">2.3.1.189</ecNumber>
    </submittedName>
</protein>
<dbReference type="PROSITE" id="PS51186">
    <property type="entry name" value="GNAT"/>
    <property type="match status" value="1"/>
</dbReference>
<dbReference type="SUPFAM" id="SSF55729">
    <property type="entry name" value="Acyl-CoA N-acyltransferases (Nat)"/>
    <property type="match status" value="1"/>
</dbReference>
<keyword evidence="3" id="KW-0012">Acyltransferase</keyword>
<dbReference type="CDD" id="cd04301">
    <property type="entry name" value="NAT_SF"/>
    <property type="match status" value="1"/>
</dbReference>
<dbReference type="InterPro" id="IPR016181">
    <property type="entry name" value="Acyl_CoA_acyltransferase"/>
</dbReference>
<dbReference type="RefSeq" id="WP_171188981.1">
    <property type="nucleotide sequence ID" value="NZ_WTPX01000129.1"/>
</dbReference>
<proteinExistence type="predicted"/>
<evidence type="ECO:0000313" key="4">
    <source>
        <dbReference type="Proteomes" id="UP000609651"/>
    </source>
</evidence>